<keyword evidence="3" id="KW-1185">Reference proteome</keyword>
<evidence type="ECO:0000256" key="1">
    <source>
        <dbReference type="SAM" id="MobiDB-lite"/>
    </source>
</evidence>
<name>A0A9P0E296_NEZVI</name>
<gene>
    <name evidence="2" type="ORF">NEZAVI_LOCUS254</name>
</gene>
<dbReference type="Proteomes" id="UP001152798">
    <property type="component" value="Chromosome 1"/>
</dbReference>
<protein>
    <submittedName>
        <fullName evidence="2">Uncharacterized protein</fullName>
    </submittedName>
</protein>
<sequence length="68" mass="7825">MEKMFKFVVDRKYENFQRRHEAMTLDQHGSAPDIPPNKSVRPLSTKATMPPVSTHFGCTGNRFLRTTS</sequence>
<dbReference type="AlphaFoldDB" id="A0A9P0E296"/>
<proteinExistence type="predicted"/>
<evidence type="ECO:0000313" key="2">
    <source>
        <dbReference type="EMBL" id="CAH1388690.1"/>
    </source>
</evidence>
<evidence type="ECO:0000313" key="3">
    <source>
        <dbReference type="Proteomes" id="UP001152798"/>
    </source>
</evidence>
<accession>A0A9P0E296</accession>
<dbReference type="EMBL" id="OV725077">
    <property type="protein sequence ID" value="CAH1388690.1"/>
    <property type="molecule type" value="Genomic_DNA"/>
</dbReference>
<organism evidence="2 3">
    <name type="scientific">Nezara viridula</name>
    <name type="common">Southern green stink bug</name>
    <name type="synonym">Cimex viridulus</name>
    <dbReference type="NCBI Taxonomy" id="85310"/>
    <lineage>
        <taxon>Eukaryota</taxon>
        <taxon>Metazoa</taxon>
        <taxon>Ecdysozoa</taxon>
        <taxon>Arthropoda</taxon>
        <taxon>Hexapoda</taxon>
        <taxon>Insecta</taxon>
        <taxon>Pterygota</taxon>
        <taxon>Neoptera</taxon>
        <taxon>Paraneoptera</taxon>
        <taxon>Hemiptera</taxon>
        <taxon>Heteroptera</taxon>
        <taxon>Panheteroptera</taxon>
        <taxon>Pentatomomorpha</taxon>
        <taxon>Pentatomoidea</taxon>
        <taxon>Pentatomidae</taxon>
        <taxon>Pentatominae</taxon>
        <taxon>Nezara</taxon>
    </lineage>
</organism>
<feature type="region of interest" description="Disordered" evidence="1">
    <location>
        <begin position="24"/>
        <end position="60"/>
    </location>
</feature>
<reference evidence="2" key="1">
    <citation type="submission" date="2022-01" db="EMBL/GenBank/DDBJ databases">
        <authorList>
            <person name="King R."/>
        </authorList>
    </citation>
    <scope>NUCLEOTIDE SEQUENCE</scope>
</reference>